<protein>
    <submittedName>
        <fullName evidence="2">Uncharacterized protein</fullName>
    </submittedName>
</protein>
<sequence>MGVKDDKPTTKTLEKRYELMSIAGMGESIFLVLLKKSRVNGFNQRISDNTNQPKLVFPVGSRKEPNPKPSSHAMNHNATIPKLLFSRLLSDDKSDELSSSSRLFNEAK</sequence>
<dbReference type="EMBL" id="BRXW01000516">
    <property type="protein sequence ID" value="GMH62309.1"/>
    <property type="molecule type" value="Genomic_DNA"/>
</dbReference>
<reference evidence="3" key="1">
    <citation type="journal article" date="2023" name="Commun. Biol.">
        <title>Genome analysis of Parmales, the sister group of diatoms, reveals the evolutionary specialization of diatoms from phago-mixotrophs to photoautotrophs.</title>
        <authorList>
            <person name="Ban H."/>
            <person name="Sato S."/>
            <person name="Yoshikawa S."/>
            <person name="Yamada K."/>
            <person name="Nakamura Y."/>
            <person name="Ichinomiya M."/>
            <person name="Sato N."/>
            <person name="Blanc-Mathieu R."/>
            <person name="Endo H."/>
            <person name="Kuwata A."/>
            <person name="Ogata H."/>
        </authorList>
    </citation>
    <scope>NUCLEOTIDE SEQUENCE [LARGE SCALE GENOMIC DNA]</scope>
    <source>
        <strain evidence="3">NIES 3700</strain>
    </source>
</reference>
<proteinExistence type="predicted"/>
<evidence type="ECO:0000313" key="3">
    <source>
        <dbReference type="Proteomes" id="UP001165122"/>
    </source>
</evidence>
<keyword evidence="3" id="KW-1185">Reference proteome</keyword>
<comment type="caution">
    <text evidence="2">The sequence shown here is derived from an EMBL/GenBank/DDBJ whole genome shotgun (WGS) entry which is preliminary data.</text>
</comment>
<feature type="compositionally biased region" description="Polar residues" evidence="1">
    <location>
        <begin position="44"/>
        <end position="53"/>
    </location>
</feature>
<gene>
    <name evidence="2" type="ORF">TrLO_g6531</name>
</gene>
<accession>A0A9W6ZXP5</accession>
<organism evidence="2 3">
    <name type="scientific">Triparma laevis f. longispina</name>
    <dbReference type="NCBI Taxonomy" id="1714387"/>
    <lineage>
        <taxon>Eukaryota</taxon>
        <taxon>Sar</taxon>
        <taxon>Stramenopiles</taxon>
        <taxon>Ochrophyta</taxon>
        <taxon>Bolidophyceae</taxon>
        <taxon>Parmales</taxon>
        <taxon>Triparmaceae</taxon>
        <taxon>Triparma</taxon>
    </lineage>
</organism>
<dbReference type="AlphaFoldDB" id="A0A9W6ZXP5"/>
<name>A0A9W6ZXP5_9STRA</name>
<evidence type="ECO:0000256" key="1">
    <source>
        <dbReference type="SAM" id="MobiDB-lite"/>
    </source>
</evidence>
<dbReference type="Proteomes" id="UP001165122">
    <property type="component" value="Unassembled WGS sequence"/>
</dbReference>
<evidence type="ECO:0000313" key="2">
    <source>
        <dbReference type="EMBL" id="GMH62309.1"/>
    </source>
</evidence>
<feature type="region of interest" description="Disordered" evidence="1">
    <location>
        <begin position="44"/>
        <end position="77"/>
    </location>
</feature>